<evidence type="ECO:0000313" key="1">
    <source>
        <dbReference type="EMBL" id="AIF08167.1"/>
    </source>
</evidence>
<reference evidence="1" key="1">
    <citation type="journal article" date="2014" name="Genome Biol. Evol.">
        <title>Pangenome evidence for extensive interdomain horizontal transfer affecting lineage core and shell genes in uncultured planktonic thaumarchaeota and euryarchaeota.</title>
        <authorList>
            <person name="Deschamps P."/>
            <person name="Zivanovic Y."/>
            <person name="Moreira D."/>
            <person name="Rodriguez-Valera F."/>
            <person name="Lopez-Garcia P."/>
        </authorList>
    </citation>
    <scope>NUCLEOTIDE SEQUENCE</scope>
</reference>
<organism evidence="1">
    <name type="scientific">uncultured marine group II/III euryarchaeote KM3_27_D07</name>
    <dbReference type="NCBI Taxonomy" id="1456429"/>
    <lineage>
        <taxon>Archaea</taxon>
        <taxon>Methanobacteriati</taxon>
        <taxon>Methanobacteriota</taxon>
        <taxon>environmental samples</taxon>
    </lineage>
</organism>
<sequence length="110" mass="12868">MVKPSDARNFPRLPVTYSDLDKRTSQNSLPIWVSGVKARAYIGNLGEGYYSSTRIWIRFEEPHSLMGERFNPTEDSEHGEFVTKYFHIDSPGHLVWGKMDENLWILEHRK</sequence>
<dbReference type="AlphaFoldDB" id="A0A075H0V9"/>
<proteinExistence type="predicted"/>
<dbReference type="EMBL" id="KF900823">
    <property type="protein sequence ID" value="AIF08167.1"/>
    <property type="molecule type" value="Genomic_DNA"/>
</dbReference>
<protein>
    <submittedName>
        <fullName evidence="1">Uncharacterized protein</fullName>
    </submittedName>
</protein>
<name>A0A075H0V9_9EURY</name>
<accession>A0A075H0V9</accession>